<dbReference type="RefSeq" id="WP_132546991.1">
    <property type="nucleotide sequence ID" value="NZ_SMAA01000001.1"/>
</dbReference>
<proteinExistence type="inferred from homology"/>
<dbReference type="CDD" id="cd13634">
    <property type="entry name" value="PBP2_Sco4506"/>
    <property type="match status" value="1"/>
</dbReference>
<dbReference type="EC" id="4.2.1.151" evidence="4"/>
<evidence type="ECO:0000256" key="3">
    <source>
        <dbReference type="ARBA" id="ARBA00023239"/>
    </source>
</evidence>
<evidence type="ECO:0000313" key="6">
    <source>
        <dbReference type="Proteomes" id="UP000295188"/>
    </source>
</evidence>
<evidence type="ECO:0000313" key="5">
    <source>
        <dbReference type="EMBL" id="TCS82027.1"/>
    </source>
</evidence>
<reference evidence="5 6" key="1">
    <citation type="submission" date="2019-03" db="EMBL/GenBank/DDBJ databases">
        <title>Genomic Encyclopedia of Type Strains, Phase IV (KMG-IV): sequencing the most valuable type-strain genomes for metagenomic binning, comparative biology and taxonomic classification.</title>
        <authorList>
            <person name="Goeker M."/>
        </authorList>
    </citation>
    <scope>NUCLEOTIDE SEQUENCE [LARGE SCALE GENOMIC DNA]</scope>
    <source>
        <strain evidence="5 6">DSM 20467</strain>
    </source>
</reference>
<dbReference type="AlphaFoldDB" id="A0A4R3KFF6"/>
<keyword evidence="6" id="KW-1185">Reference proteome</keyword>
<dbReference type="HAMAP" id="MF_00995">
    <property type="entry name" value="MqnA"/>
    <property type="match status" value="1"/>
</dbReference>
<name>A0A4R3KFF6_9FIRM</name>
<evidence type="ECO:0000256" key="2">
    <source>
        <dbReference type="ARBA" id="ARBA00022428"/>
    </source>
</evidence>
<evidence type="ECO:0000256" key="4">
    <source>
        <dbReference type="HAMAP-Rule" id="MF_00995"/>
    </source>
</evidence>
<organism evidence="5 6">
    <name type="scientific">Pectinatus cerevisiiphilus</name>
    <dbReference type="NCBI Taxonomy" id="86956"/>
    <lineage>
        <taxon>Bacteria</taxon>
        <taxon>Bacillati</taxon>
        <taxon>Bacillota</taxon>
        <taxon>Negativicutes</taxon>
        <taxon>Selenomonadales</taxon>
        <taxon>Selenomonadaceae</taxon>
        <taxon>Pectinatus</taxon>
    </lineage>
</organism>
<dbReference type="GO" id="GO:0009234">
    <property type="term" value="P:menaquinone biosynthetic process"/>
    <property type="evidence" value="ECO:0007669"/>
    <property type="project" value="UniProtKB-UniRule"/>
</dbReference>
<sequence>MQPRVGHINFLNCQPLTYSLLQCGYHKGISLIMGVPSVLNDAMEKGQLQVSPMSSIAFTRISERLLMLPNLGIVADGNVLSIILASKRPIDALDGEKILLTAQSATSHCLLKIILRKAYNCTPLYQIEQLDPYHALVGEETAALFIGDDALYINHNRQAGVYYYDLGNEWKKLTGMPMVYAVWAATRQFAAAFPEQLQTVYKRLRGGFDNGNAAKEQVVDMVVGKKAFSRQQLLDYFDVITYDVHEKQLAALKLFYTFAAEYGLLPSVPIVKMANVL</sequence>
<protein>
    <recommendedName>
        <fullName evidence="4">Chorismate dehydratase</fullName>
        <ecNumber evidence="4">4.2.1.151</ecNumber>
    </recommendedName>
    <alternativeName>
        <fullName evidence="4">Menaquinone biosynthetic enzyme MqnA</fullName>
    </alternativeName>
</protein>
<dbReference type="Pfam" id="PF02621">
    <property type="entry name" value="VitK2_biosynth"/>
    <property type="match status" value="1"/>
</dbReference>
<dbReference type="Gene3D" id="3.40.190.10">
    <property type="entry name" value="Periplasmic binding protein-like II"/>
    <property type="match status" value="2"/>
</dbReference>
<comment type="caution">
    <text evidence="5">The sequence shown here is derived from an EMBL/GenBank/DDBJ whole genome shotgun (WGS) entry which is preliminary data.</text>
</comment>
<accession>A0A4R3KFF6</accession>
<comment type="catalytic activity">
    <reaction evidence="4">
        <text>chorismate = 3-[(1-carboxyvinyl)-oxy]benzoate + H2O</text>
        <dbReference type="Rhea" id="RHEA:40051"/>
        <dbReference type="ChEBI" id="CHEBI:15377"/>
        <dbReference type="ChEBI" id="CHEBI:29748"/>
        <dbReference type="ChEBI" id="CHEBI:76981"/>
        <dbReference type="EC" id="4.2.1.151"/>
    </reaction>
</comment>
<dbReference type="InterPro" id="IPR003773">
    <property type="entry name" value="Menaquinone_biosynth"/>
</dbReference>
<evidence type="ECO:0000256" key="1">
    <source>
        <dbReference type="ARBA" id="ARBA00004863"/>
    </source>
</evidence>
<dbReference type="OrthoDB" id="9810112at2"/>
<dbReference type="GO" id="GO:0016836">
    <property type="term" value="F:hydro-lyase activity"/>
    <property type="evidence" value="ECO:0007669"/>
    <property type="project" value="UniProtKB-UniRule"/>
</dbReference>
<comment type="pathway">
    <text evidence="1 4">Quinol/quinone metabolism; menaquinone biosynthesis.</text>
</comment>
<keyword evidence="3 4" id="KW-0456">Lyase</keyword>
<dbReference type="Proteomes" id="UP000295188">
    <property type="component" value="Unassembled WGS sequence"/>
</dbReference>
<dbReference type="EMBL" id="SMAA01000001">
    <property type="protein sequence ID" value="TCS82027.1"/>
    <property type="molecule type" value="Genomic_DNA"/>
</dbReference>
<dbReference type="PANTHER" id="PTHR37690">
    <property type="entry name" value="CHORISMATE DEHYDRATASE"/>
    <property type="match status" value="1"/>
</dbReference>
<dbReference type="PANTHER" id="PTHR37690:SF1">
    <property type="entry name" value="CHORISMATE DEHYDRATASE"/>
    <property type="match status" value="1"/>
</dbReference>
<dbReference type="InterPro" id="IPR030868">
    <property type="entry name" value="MqnA"/>
</dbReference>
<dbReference type="SUPFAM" id="SSF53850">
    <property type="entry name" value="Periplasmic binding protein-like II"/>
    <property type="match status" value="1"/>
</dbReference>
<gene>
    <name evidence="4" type="primary">mqnA</name>
    <name evidence="5" type="ORF">EDC37_101199</name>
</gene>
<keyword evidence="2 4" id="KW-0474">Menaquinone biosynthesis</keyword>
<comment type="function">
    <text evidence="4">Catalyzes the dehydration of chorismate into 3-[(1-carboxyvinyl)oxy]benzoate, a step in the biosynthesis of menaquinone (MK, vitamin K2).</text>
</comment>
<dbReference type="UniPathway" id="UPA00079"/>
<comment type="similarity">
    <text evidence="4">Belongs to the MqnA/MqnD family. MqnA subfamily.</text>
</comment>